<evidence type="ECO:0000313" key="1">
    <source>
        <dbReference type="EMBL" id="MCQ8185849.1"/>
    </source>
</evidence>
<evidence type="ECO:0000313" key="2">
    <source>
        <dbReference type="Proteomes" id="UP001142610"/>
    </source>
</evidence>
<keyword evidence="2" id="KW-1185">Reference proteome</keyword>
<name>A0A9X2RIC8_9PROT</name>
<dbReference type="AlphaFoldDB" id="A0A9X2RIC8"/>
<organism evidence="1 2">
    <name type="scientific">Parvularcula maris</name>
    <dbReference type="NCBI Taxonomy" id="2965077"/>
    <lineage>
        <taxon>Bacteria</taxon>
        <taxon>Pseudomonadati</taxon>
        <taxon>Pseudomonadota</taxon>
        <taxon>Alphaproteobacteria</taxon>
        <taxon>Parvularculales</taxon>
        <taxon>Parvularculaceae</taxon>
        <taxon>Parvularcula</taxon>
    </lineage>
</organism>
<dbReference type="EMBL" id="JANIBC010000008">
    <property type="protein sequence ID" value="MCQ8185849.1"/>
    <property type="molecule type" value="Genomic_DNA"/>
</dbReference>
<dbReference type="RefSeq" id="WP_256619740.1">
    <property type="nucleotide sequence ID" value="NZ_JANIBC010000008.1"/>
</dbReference>
<comment type="caution">
    <text evidence="1">The sequence shown here is derived from an EMBL/GenBank/DDBJ whole genome shotgun (WGS) entry which is preliminary data.</text>
</comment>
<evidence type="ECO:0008006" key="3">
    <source>
        <dbReference type="Google" id="ProtNLM"/>
    </source>
</evidence>
<proteinExistence type="predicted"/>
<protein>
    <recommendedName>
        <fullName evidence="3">Cupin</fullName>
    </recommendedName>
</protein>
<dbReference type="Proteomes" id="UP001142610">
    <property type="component" value="Unassembled WGS sequence"/>
</dbReference>
<reference evidence="1" key="1">
    <citation type="submission" date="2022-07" db="EMBL/GenBank/DDBJ databases">
        <title>Parvularcula maris sp. nov., an algicidal bacterium isolated from seawater.</title>
        <authorList>
            <person name="Li F."/>
        </authorList>
    </citation>
    <scope>NUCLEOTIDE SEQUENCE</scope>
    <source>
        <strain evidence="1">BGMRC 0090</strain>
    </source>
</reference>
<dbReference type="InterPro" id="IPR011051">
    <property type="entry name" value="RmlC_Cupin_sf"/>
</dbReference>
<dbReference type="SUPFAM" id="SSF51182">
    <property type="entry name" value="RmlC-like cupins"/>
    <property type="match status" value="1"/>
</dbReference>
<gene>
    <name evidence="1" type="ORF">NOG11_10640</name>
</gene>
<accession>A0A9X2RIC8</accession>
<sequence>MTLTELVERYGLEPHPFEGYFIHDEDGYFQALGALDEAHWHKIEASVTYALVEGGPAVVTFSADGRTAKAVRLSSPKHGITVPAGAARTLSCLGQAVLLHVAADSDAAARYLMPDDWFPHE</sequence>